<feature type="region of interest" description="Disordered" evidence="2">
    <location>
        <begin position="115"/>
        <end position="155"/>
    </location>
</feature>
<gene>
    <name evidence="3" type="ORF">GBAR_LOCUS11736</name>
</gene>
<organism evidence="3 4">
    <name type="scientific">Geodia barretti</name>
    <name type="common">Barrett's horny sponge</name>
    <dbReference type="NCBI Taxonomy" id="519541"/>
    <lineage>
        <taxon>Eukaryota</taxon>
        <taxon>Metazoa</taxon>
        <taxon>Porifera</taxon>
        <taxon>Demospongiae</taxon>
        <taxon>Heteroscleromorpha</taxon>
        <taxon>Tetractinellida</taxon>
        <taxon>Astrophorina</taxon>
        <taxon>Geodiidae</taxon>
        <taxon>Geodia</taxon>
    </lineage>
</organism>
<comment type="caution">
    <text evidence="3">The sequence shown here is derived from an EMBL/GenBank/DDBJ whole genome shotgun (WGS) entry which is preliminary data.</text>
</comment>
<reference evidence="3" key="1">
    <citation type="submission" date="2023-03" db="EMBL/GenBank/DDBJ databases">
        <authorList>
            <person name="Steffen K."/>
            <person name="Cardenas P."/>
        </authorList>
    </citation>
    <scope>NUCLEOTIDE SEQUENCE</scope>
</reference>
<dbReference type="PROSITE" id="PS50297">
    <property type="entry name" value="ANK_REP_REGION"/>
    <property type="match status" value="1"/>
</dbReference>
<dbReference type="InterPro" id="IPR036770">
    <property type="entry name" value="Ankyrin_rpt-contain_sf"/>
</dbReference>
<keyword evidence="4" id="KW-1185">Reference proteome</keyword>
<dbReference type="Proteomes" id="UP001174909">
    <property type="component" value="Unassembled WGS sequence"/>
</dbReference>
<protein>
    <recommendedName>
        <fullName evidence="5">Ankyrin repeat domain-containing protein</fullName>
    </recommendedName>
</protein>
<dbReference type="Gene3D" id="1.25.40.20">
    <property type="entry name" value="Ankyrin repeat-containing domain"/>
    <property type="match status" value="1"/>
</dbReference>
<evidence type="ECO:0000313" key="4">
    <source>
        <dbReference type="Proteomes" id="UP001174909"/>
    </source>
</evidence>
<feature type="region of interest" description="Disordered" evidence="2">
    <location>
        <begin position="1"/>
        <end position="28"/>
    </location>
</feature>
<accession>A0AA35RXE1</accession>
<feature type="repeat" description="ANK" evidence="1">
    <location>
        <begin position="77"/>
        <end position="99"/>
    </location>
</feature>
<name>A0AA35RXE1_GEOBA</name>
<keyword evidence="1" id="KW-0040">ANK repeat</keyword>
<evidence type="ECO:0000256" key="1">
    <source>
        <dbReference type="PROSITE-ProRule" id="PRU00023"/>
    </source>
</evidence>
<dbReference type="Pfam" id="PF12796">
    <property type="entry name" value="Ank_2"/>
    <property type="match status" value="1"/>
</dbReference>
<feature type="compositionally biased region" description="Polar residues" evidence="2">
    <location>
        <begin position="146"/>
        <end position="155"/>
    </location>
</feature>
<dbReference type="PROSITE" id="PS50088">
    <property type="entry name" value="ANK_REPEAT"/>
    <property type="match status" value="1"/>
</dbReference>
<evidence type="ECO:0008006" key="5">
    <source>
        <dbReference type="Google" id="ProtNLM"/>
    </source>
</evidence>
<proteinExistence type="predicted"/>
<dbReference type="SUPFAM" id="SSF48403">
    <property type="entry name" value="Ankyrin repeat"/>
    <property type="match status" value="1"/>
</dbReference>
<dbReference type="EMBL" id="CASHTH010001759">
    <property type="protein sequence ID" value="CAI8019530.1"/>
    <property type="molecule type" value="Genomic_DNA"/>
</dbReference>
<dbReference type="AlphaFoldDB" id="A0AA35RXE1"/>
<evidence type="ECO:0000313" key="3">
    <source>
        <dbReference type="EMBL" id="CAI8019530.1"/>
    </source>
</evidence>
<sequence length="155" mass="16340">MAEPHGLTNRGPRIPKLESGEKNNGVGATAQRSNVVRGAVALSLSLLLIQACASGDVAAVANLVSEQNANPFSKDESGRTPLGVACEAGHVQVAKYLIETEGVSPVFRGAGRCHSASFSRQRRPPHCGQISGRRAGSKSFVHGQKRAQTNRLCKE</sequence>
<dbReference type="InterPro" id="IPR002110">
    <property type="entry name" value="Ankyrin_rpt"/>
</dbReference>
<evidence type="ECO:0000256" key="2">
    <source>
        <dbReference type="SAM" id="MobiDB-lite"/>
    </source>
</evidence>